<dbReference type="AlphaFoldDB" id="Q23RH1"/>
<sequence length="627" mass="74934">MNQSQRGNQNDNFFAAGYQMHSVYSNRGEPIKPSQFLNPRQDFQQNTNERQQSRISQQSHQQQQQSQQQQSQQQQQQPQQGSKLYEEQLEQKDEEIQKQQKSRRNIISEITIIMLAFILELVSIAGYIIFSIFKMFAYAYLLFKGQSDILSDLLDPILTIFFSIANISNSLIQFRPQNSNCVFDINNNSLSWREEYKRIIEMYEVDLKCQLFNTFFNLDDNPSTYEWRGYCLFLDMNQQLKPLKIQFILLLCVSLMKIGFTILYVVKKEKQYGINEIFNIIVLFFFYINFCYSLNRVLSNYDLRRKRLMIRNLNRMIKMSGDIVQYFEKLDITSAISLETWDNCRRCVYDFFKQEQKKLEACYICLFFYFIFVALACASFYANFYIFFEKDSIHLHPLMIICYSMDFVLFSIIIFMRLYQGQLFNDSFEKSEHRIDSLEGLIQDLAQMYDYYFGKKHINENSLEQLITQQEIYRKQMEVRDPIEKSMMPQGIEDEDDDEQEEDEKNKDQQNSLDQIAQKLEEGMSTTYDILVGKLKYSSRFYILKKKEFLGSRYTLEAEKMLQQKMMQNMLQSYIRIKAQTVSDQKTQQYKFLNYFNIRFEQTLITTLVGLGTVLPSILKNFFDMFH</sequence>
<evidence type="ECO:0000313" key="3">
    <source>
        <dbReference type="EMBL" id="EAR99077.2"/>
    </source>
</evidence>
<dbReference type="KEGG" id="tet:TTHERM_00388180"/>
<dbReference type="InParanoid" id="Q23RH1"/>
<dbReference type="Proteomes" id="UP000009168">
    <property type="component" value="Unassembled WGS sequence"/>
</dbReference>
<keyword evidence="2" id="KW-1133">Transmembrane helix</keyword>
<feature type="transmembrane region" description="Helical" evidence="2">
    <location>
        <begin position="398"/>
        <end position="419"/>
    </location>
</feature>
<feature type="compositionally biased region" description="Acidic residues" evidence="1">
    <location>
        <begin position="492"/>
        <end position="503"/>
    </location>
</feature>
<feature type="compositionally biased region" description="Polar residues" evidence="1">
    <location>
        <begin position="35"/>
        <end position="50"/>
    </location>
</feature>
<feature type="transmembrane region" description="Helical" evidence="2">
    <location>
        <begin position="361"/>
        <end position="386"/>
    </location>
</feature>
<keyword evidence="2" id="KW-0472">Membrane</keyword>
<reference evidence="4" key="1">
    <citation type="journal article" date="2006" name="PLoS Biol.">
        <title>Macronuclear genome sequence of the ciliate Tetrahymena thermophila, a model eukaryote.</title>
        <authorList>
            <person name="Eisen J.A."/>
            <person name="Coyne R.S."/>
            <person name="Wu M."/>
            <person name="Wu D."/>
            <person name="Thiagarajan M."/>
            <person name="Wortman J.R."/>
            <person name="Badger J.H."/>
            <person name="Ren Q."/>
            <person name="Amedeo P."/>
            <person name="Jones K.M."/>
            <person name="Tallon L.J."/>
            <person name="Delcher A.L."/>
            <person name="Salzberg S.L."/>
            <person name="Silva J.C."/>
            <person name="Haas B.J."/>
            <person name="Majoros W.H."/>
            <person name="Farzad M."/>
            <person name="Carlton J.M."/>
            <person name="Smith R.K. Jr."/>
            <person name="Garg J."/>
            <person name="Pearlman R.E."/>
            <person name="Karrer K.M."/>
            <person name="Sun L."/>
            <person name="Manning G."/>
            <person name="Elde N.C."/>
            <person name="Turkewitz A.P."/>
            <person name="Asai D.J."/>
            <person name="Wilkes D.E."/>
            <person name="Wang Y."/>
            <person name="Cai H."/>
            <person name="Collins K."/>
            <person name="Stewart B.A."/>
            <person name="Lee S.R."/>
            <person name="Wilamowska K."/>
            <person name="Weinberg Z."/>
            <person name="Ruzzo W.L."/>
            <person name="Wloga D."/>
            <person name="Gaertig J."/>
            <person name="Frankel J."/>
            <person name="Tsao C.-C."/>
            <person name="Gorovsky M.A."/>
            <person name="Keeling P.J."/>
            <person name="Waller R.F."/>
            <person name="Patron N.J."/>
            <person name="Cherry J.M."/>
            <person name="Stover N.A."/>
            <person name="Krieger C.J."/>
            <person name="del Toro C."/>
            <person name="Ryder H.F."/>
            <person name="Williamson S.C."/>
            <person name="Barbeau R.A."/>
            <person name="Hamilton E.P."/>
            <person name="Orias E."/>
        </authorList>
    </citation>
    <scope>NUCLEOTIDE SEQUENCE [LARGE SCALE GENOMIC DNA]</scope>
    <source>
        <strain evidence="4">SB210</strain>
    </source>
</reference>
<keyword evidence="4" id="KW-1185">Reference proteome</keyword>
<feature type="transmembrane region" description="Helical" evidence="2">
    <location>
        <begin position="153"/>
        <end position="172"/>
    </location>
</feature>
<feature type="transmembrane region" description="Helical" evidence="2">
    <location>
        <begin position="110"/>
        <end position="133"/>
    </location>
</feature>
<dbReference type="RefSeq" id="XP_001019322.2">
    <property type="nucleotide sequence ID" value="XM_001019322.2"/>
</dbReference>
<proteinExistence type="predicted"/>
<feature type="region of interest" description="Disordered" evidence="1">
    <location>
        <begin position="25"/>
        <end position="84"/>
    </location>
</feature>
<feature type="region of interest" description="Disordered" evidence="1">
    <location>
        <begin position="484"/>
        <end position="511"/>
    </location>
</feature>
<dbReference type="EMBL" id="GG662644">
    <property type="protein sequence ID" value="EAR99077.2"/>
    <property type="molecule type" value="Genomic_DNA"/>
</dbReference>
<gene>
    <name evidence="3" type="ORF">TTHERM_00388180</name>
</gene>
<organism evidence="3 4">
    <name type="scientific">Tetrahymena thermophila (strain SB210)</name>
    <dbReference type="NCBI Taxonomy" id="312017"/>
    <lineage>
        <taxon>Eukaryota</taxon>
        <taxon>Sar</taxon>
        <taxon>Alveolata</taxon>
        <taxon>Ciliophora</taxon>
        <taxon>Intramacronucleata</taxon>
        <taxon>Oligohymenophorea</taxon>
        <taxon>Hymenostomatida</taxon>
        <taxon>Tetrahymenina</taxon>
        <taxon>Tetrahymenidae</taxon>
        <taxon>Tetrahymena</taxon>
    </lineage>
</organism>
<evidence type="ECO:0000313" key="4">
    <source>
        <dbReference type="Proteomes" id="UP000009168"/>
    </source>
</evidence>
<keyword evidence="2 3" id="KW-0812">Transmembrane</keyword>
<name>Q23RH1_TETTS</name>
<feature type="transmembrane region" description="Helical" evidence="2">
    <location>
        <begin position="277"/>
        <end position="298"/>
    </location>
</feature>
<evidence type="ECO:0000256" key="2">
    <source>
        <dbReference type="SAM" id="Phobius"/>
    </source>
</evidence>
<accession>Q23RH1</accession>
<feature type="transmembrane region" description="Helical" evidence="2">
    <location>
        <begin position="245"/>
        <end position="265"/>
    </location>
</feature>
<feature type="compositionally biased region" description="Low complexity" evidence="1">
    <location>
        <begin position="53"/>
        <end position="80"/>
    </location>
</feature>
<dbReference type="HOGENOM" id="CLU_405209_0_0_1"/>
<protein>
    <submittedName>
        <fullName evidence="3">Transmembrane protein, putative</fullName>
    </submittedName>
</protein>
<dbReference type="GeneID" id="7825988"/>
<evidence type="ECO:0000256" key="1">
    <source>
        <dbReference type="SAM" id="MobiDB-lite"/>
    </source>
</evidence>